<sequence>MVGRVVHDVFAHEFHEGSEFSEFLQEVKTRPFQSLITEELHHANPYLDAWATLLAPYSADAARLTEAFELAPDLSGVLYCSRNHVVSEALFDRANAAKAHLTDRTVASEVIQRLPAARDLTFSFPRTYVFDGFTNSWGFIRVERRRELDHSGCGVAFSVTTLDPEILSLLRSTGFVDIADLYNAVWERSIHDYIHHIALYTDPSFAIGRRSPMSLANVSDRIVNWGTAMADSFNYEYWAHRTHRLITARTENPCIDRSVSAAATRYFATVAQFLETLAEDSDRAYCRRVANYLVSIYLWPLHVNYHPFDPRLDFLHEALEPFSLWCGGDPPYLSALVDNVNESAPRRALDASRTANRFERENYRKSADPSVYDSFRMATAAVTDRGFYEHWFHDASVTYAGTATHPLLIMSHFLETFWDAMTQFEQVKKKLGKYHLGGCQP</sequence>
<comment type="caution">
    <text evidence="1">The sequence shown here is derived from an EMBL/GenBank/DDBJ whole genome shotgun (WGS) entry which is preliminary data.</text>
</comment>
<dbReference type="RefSeq" id="WP_085302093.1">
    <property type="nucleotide sequence ID" value="NZ_AP022594.1"/>
</dbReference>
<accession>A0A7I7SA64</accession>
<evidence type="ECO:0000313" key="1">
    <source>
        <dbReference type="EMBL" id="OSC35581.1"/>
    </source>
</evidence>
<protein>
    <submittedName>
        <fullName evidence="1">Uncharacterized protein</fullName>
    </submittedName>
</protein>
<dbReference type="EMBL" id="NCXO01000003">
    <property type="protein sequence ID" value="OSC35581.1"/>
    <property type="molecule type" value="Genomic_DNA"/>
</dbReference>
<keyword evidence="2" id="KW-1185">Reference proteome</keyword>
<organism evidence="1 2">
    <name type="scientific">Mycolicibacillus koreensis</name>
    <dbReference type="NCBI Taxonomy" id="1069220"/>
    <lineage>
        <taxon>Bacteria</taxon>
        <taxon>Bacillati</taxon>
        <taxon>Actinomycetota</taxon>
        <taxon>Actinomycetes</taxon>
        <taxon>Mycobacteriales</taxon>
        <taxon>Mycobacteriaceae</taxon>
        <taxon>Mycolicibacillus</taxon>
    </lineage>
</organism>
<reference evidence="1 2" key="1">
    <citation type="submission" date="2017-04" db="EMBL/GenBank/DDBJ databases">
        <title>The new phylogeny of genus Mycobacterium.</title>
        <authorList>
            <person name="Tortoli E."/>
            <person name="Trovato A."/>
            <person name="Cirillo D.M."/>
        </authorList>
    </citation>
    <scope>NUCLEOTIDE SEQUENCE [LARGE SCALE GENOMIC DNA]</scope>
    <source>
        <strain evidence="1 2">KCTC 19819</strain>
    </source>
</reference>
<dbReference type="Proteomes" id="UP000193577">
    <property type="component" value="Unassembled WGS sequence"/>
</dbReference>
<gene>
    <name evidence="1" type="ORF">B8W67_02350</name>
</gene>
<dbReference type="OrthoDB" id="9980384at2"/>
<proteinExistence type="predicted"/>
<name>A0A7I7SA64_9MYCO</name>
<evidence type="ECO:0000313" key="2">
    <source>
        <dbReference type="Proteomes" id="UP000193577"/>
    </source>
</evidence>
<dbReference type="AlphaFoldDB" id="A0A7I7SA64"/>